<feature type="domain" description="Sec23/Sec24 beta-sandwich" evidence="2">
    <location>
        <begin position="209"/>
        <end position="293"/>
    </location>
</feature>
<dbReference type="Pfam" id="PF04811">
    <property type="entry name" value="Sec23_trunk"/>
    <property type="match status" value="2"/>
</dbReference>
<dbReference type="PANTHER" id="PTHR13803">
    <property type="entry name" value="SEC24-RELATED PROTEIN"/>
    <property type="match status" value="1"/>
</dbReference>
<reference evidence="3 4" key="1">
    <citation type="submission" date="2019-04" db="EMBL/GenBank/DDBJ databases">
        <authorList>
            <consortium name="Wellcome Sanger Institute Data Sharing"/>
        </authorList>
    </citation>
    <scope>NUCLEOTIDE SEQUENCE [LARGE SCALE GENOMIC DNA]</scope>
</reference>
<name>A0A8C9V7J8_SCLFO</name>
<evidence type="ECO:0000259" key="1">
    <source>
        <dbReference type="Pfam" id="PF04811"/>
    </source>
</evidence>
<proteinExistence type="predicted"/>
<organism evidence="3 4">
    <name type="scientific">Scleropages formosus</name>
    <name type="common">Asian bonytongue</name>
    <name type="synonym">Osteoglossum formosum</name>
    <dbReference type="NCBI Taxonomy" id="113540"/>
    <lineage>
        <taxon>Eukaryota</taxon>
        <taxon>Metazoa</taxon>
        <taxon>Chordata</taxon>
        <taxon>Craniata</taxon>
        <taxon>Vertebrata</taxon>
        <taxon>Euteleostomi</taxon>
        <taxon>Actinopterygii</taxon>
        <taxon>Neopterygii</taxon>
        <taxon>Teleostei</taxon>
        <taxon>Osteoglossocephala</taxon>
        <taxon>Osteoglossomorpha</taxon>
        <taxon>Osteoglossiformes</taxon>
        <taxon>Osteoglossidae</taxon>
        <taxon>Scleropages</taxon>
    </lineage>
</organism>
<dbReference type="GeneTree" id="ENSGT00950000182924"/>
<dbReference type="GO" id="GO:0090110">
    <property type="term" value="P:COPII-coated vesicle cargo loading"/>
    <property type="evidence" value="ECO:0007669"/>
    <property type="project" value="TreeGrafter"/>
</dbReference>
<dbReference type="InterPro" id="IPR006896">
    <property type="entry name" value="Sec23/24_trunk_dom"/>
</dbReference>
<dbReference type="GO" id="GO:0070971">
    <property type="term" value="C:endoplasmic reticulum exit site"/>
    <property type="evidence" value="ECO:0007669"/>
    <property type="project" value="TreeGrafter"/>
</dbReference>
<dbReference type="Gene3D" id="3.40.50.410">
    <property type="entry name" value="von Willebrand factor, type A domain"/>
    <property type="match status" value="2"/>
</dbReference>
<sequence length="358" mass="39437">MRDLTVQGEPAGLLLAVDVSAAAVRGQLDLICEQLRTMDQSDLRVGLMTYDKRLHLYDLSPALSRPHMLVMTDHMELELPVCEGLLVPLKDFAHTHFAHRLKTCLPSHLCACFSQTLGCPGKVLVFHSTPLIEDFLFQAPDSGISLAKDCVSQGCCIHLFLFSMQDVGGAWPGYTPYLTGGGVFTYSSLQVNLEQLSRDLKRCVDKGTGYKADLRVFVSKGLRVTRCYGGFIPGHDPAHISMATIDWHTTLAIEFTHCSSLDEQRGVIIQAALSYTNARGERRVRVHSLALHCSHHLMNTFRNCQAQTLLTFYCKKCKEAVCGSGIKVITEVTEALACYRKHCCSSAVTPGQVRGGCV</sequence>
<dbReference type="SUPFAM" id="SSF81995">
    <property type="entry name" value="beta-sandwich domain of Sec23/24"/>
    <property type="match status" value="1"/>
</dbReference>
<reference evidence="3" key="3">
    <citation type="submission" date="2025-09" db="UniProtKB">
        <authorList>
            <consortium name="Ensembl"/>
        </authorList>
    </citation>
    <scope>IDENTIFICATION</scope>
</reference>
<dbReference type="Pfam" id="PF08033">
    <property type="entry name" value="Sec23_BS"/>
    <property type="match status" value="1"/>
</dbReference>
<feature type="domain" description="Sec23/Sec24 trunk" evidence="1">
    <location>
        <begin position="145"/>
        <end position="203"/>
    </location>
</feature>
<dbReference type="Gene3D" id="2.60.40.1670">
    <property type="entry name" value="beta-sandwich domain of Sec23/24"/>
    <property type="match status" value="1"/>
</dbReference>
<dbReference type="GO" id="GO:0030127">
    <property type="term" value="C:COPII vesicle coat"/>
    <property type="evidence" value="ECO:0007669"/>
    <property type="project" value="InterPro"/>
</dbReference>
<dbReference type="SUPFAM" id="SSF53300">
    <property type="entry name" value="vWA-like"/>
    <property type="match status" value="1"/>
</dbReference>
<dbReference type="AlphaFoldDB" id="A0A8C9V7J8"/>
<evidence type="ECO:0000313" key="3">
    <source>
        <dbReference type="Ensembl" id="ENSSFOP00015029810.1"/>
    </source>
</evidence>
<dbReference type="InterPro" id="IPR012990">
    <property type="entry name" value="Beta-sandwich_Sec23_24"/>
</dbReference>
<evidence type="ECO:0000313" key="4">
    <source>
        <dbReference type="Proteomes" id="UP000694397"/>
    </source>
</evidence>
<evidence type="ECO:0000259" key="2">
    <source>
        <dbReference type="Pfam" id="PF08033"/>
    </source>
</evidence>
<dbReference type="PANTHER" id="PTHR13803:SF29">
    <property type="entry name" value="PROTEIN TRANSPORT PROTEIN SEC24C"/>
    <property type="match status" value="1"/>
</dbReference>
<dbReference type="Ensembl" id="ENSSFOT00015030149.2">
    <property type="protein sequence ID" value="ENSSFOP00015029810.1"/>
    <property type="gene ID" value="ENSSFOG00015019146.2"/>
</dbReference>
<dbReference type="Proteomes" id="UP000694397">
    <property type="component" value="Chromosome 12"/>
</dbReference>
<reference evidence="3" key="2">
    <citation type="submission" date="2025-08" db="UniProtKB">
        <authorList>
            <consortium name="Ensembl"/>
        </authorList>
    </citation>
    <scope>IDENTIFICATION</scope>
</reference>
<feature type="domain" description="Sec23/Sec24 trunk" evidence="1">
    <location>
        <begin position="14"/>
        <end position="94"/>
    </location>
</feature>
<keyword evidence="4" id="KW-1185">Reference proteome</keyword>
<dbReference type="Gene3D" id="1.20.120.730">
    <property type="entry name" value="Sec23/Sec24 helical domain"/>
    <property type="match status" value="1"/>
</dbReference>
<dbReference type="GO" id="GO:0000149">
    <property type="term" value="F:SNARE binding"/>
    <property type="evidence" value="ECO:0007669"/>
    <property type="project" value="TreeGrafter"/>
</dbReference>
<dbReference type="GO" id="GO:0006886">
    <property type="term" value="P:intracellular protein transport"/>
    <property type="evidence" value="ECO:0007669"/>
    <property type="project" value="InterPro"/>
</dbReference>
<accession>A0A8C9V7J8</accession>
<dbReference type="InterPro" id="IPR036465">
    <property type="entry name" value="vWFA_dom_sf"/>
</dbReference>
<dbReference type="GO" id="GO:0008270">
    <property type="term" value="F:zinc ion binding"/>
    <property type="evidence" value="ECO:0007669"/>
    <property type="project" value="TreeGrafter"/>
</dbReference>
<dbReference type="OrthoDB" id="49016at2759"/>
<evidence type="ECO:0008006" key="5">
    <source>
        <dbReference type="Google" id="ProtNLM"/>
    </source>
</evidence>
<protein>
    <recommendedName>
        <fullName evidence="5">VWFA domain-containing protein</fullName>
    </recommendedName>
</protein>
<dbReference type="InterPro" id="IPR050550">
    <property type="entry name" value="SEC23_SEC24_subfamily"/>
</dbReference>